<feature type="chain" id="PRO_5008006175" evidence="3">
    <location>
        <begin position="29"/>
        <end position="121"/>
    </location>
</feature>
<reference evidence="5" key="1">
    <citation type="submission" date="2015-12" db="EMBL/GenBank/DDBJ databases">
        <title>Four single VWC domain proteins in Chinese mitten crab Eriocheir sinensis.</title>
        <authorList>
            <person name="Wang M.Q."/>
        </authorList>
    </citation>
    <scope>NUCLEOTIDE SEQUENCE</scope>
</reference>
<dbReference type="SMR" id="A0A173DQD3"/>
<evidence type="ECO:0000256" key="3">
    <source>
        <dbReference type="SAM" id="SignalP"/>
    </source>
</evidence>
<evidence type="ECO:0000256" key="2">
    <source>
        <dbReference type="ARBA" id="ARBA00022525"/>
    </source>
</evidence>
<feature type="signal peptide" evidence="3">
    <location>
        <begin position="1"/>
        <end position="28"/>
    </location>
</feature>
<keyword evidence="2" id="KW-0964">Secreted</keyword>
<protein>
    <submittedName>
        <fullName evidence="5">Single VWC domain protein</fullName>
    </submittedName>
</protein>
<proteinExistence type="evidence at transcript level"/>
<organism evidence="5">
    <name type="scientific">Eriocheir sinensis</name>
    <name type="common">Chinese mitten crab</name>
    <dbReference type="NCBI Taxonomy" id="95602"/>
    <lineage>
        <taxon>Eukaryota</taxon>
        <taxon>Metazoa</taxon>
        <taxon>Ecdysozoa</taxon>
        <taxon>Arthropoda</taxon>
        <taxon>Crustacea</taxon>
        <taxon>Multicrustacea</taxon>
        <taxon>Malacostraca</taxon>
        <taxon>Eumalacostraca</taxon>
        <taxon>Eucarida</taxon>
        <taxon>Decapoda</taxon>
        <taxon>Pleocyemata</taxon>
        <taxon>Brachyura</taxon>
        <taxon>Eubrachyura</taxon>
        <taxon>Grapsoidea</taxon>
        <taxon>Varunidae</taxon>
        <taxon>Eriocheir</taxon>
    </lineage>
</organism>
<dbReference type="EMBL" id="KU301761">
    <property type="protein sequence ID" value="ANG56306.1"/>
    <property type="molecule type" value="mRNA"/>
</dbReference>
<comment type="subcellular location">
    <subcellularLocation>
        <location evidence="1">Secreted</location>
    </subcellularLocation>
</comment>
<dbReference type="SMART" id="SM01318">
    <property type="entry name" value="SVWC"/>
    <property type="match status" value="1"/>
</dbReference>
<evidence type="ECO:0000256" key="1">
    <source>
        <dbReference type="ARBA" id="ARBA00004613"/>
    </source>
</evidence>
<dbReference type="AlphaFoldDB" id="A0A173DQD3"/>
<evidence type="ECO:0000313" key="5">
    <source>
        <dbReference type="EMBL" id="ANG56306.1"/>
    </source>
</evidence>
<sequence>MGMLRAVLLTGSVLVLQVLLTVPHQAEAALSAQIVNDPDHPNTCLIRESGIRVKEGHTWQTPYCRRAECTKYSSEVMAIRYVTCASIGVPPGCRLIKDMAQPYPRCCGKVVCGARSGSRRP</sequence>
<dbReference type="InterPro" id="IPR029277">
    <property type="entry name" value="SVWC_dom"/>
</dbReference>
<name>A0A173DQD3_ERISI</name>
<dbReference type="GO" id="GO:0005576">
    <property type="term" value="C:extracellular region"/>
    <property type="evidence" value="ECO:0007669"/>
    <property type="project" value="UniProtKB-SubCell"/>
</dbReference>
<dbReference type="OrthoDB" id="7390288at2759"/>
<keyword evidence="3" id="KW-0732">Signal</keyword>
<accession>A0A173DQD3</accession>
<feature type="domain" description="Single" evidence="4">
    <location>
        <begin position="44"/>
        <end position="112"/>
    </location>
</feature>
<dbReference type="Pfam" id="PF15430">
    <property type="entry name" value="SVWC"/>
    <property type="match status" value="1"/>
</dbReference>
<evidence type="ECO:0000259" key="4">
    <source>
        <dbReference type="SMART" id="SM01318"/>
    </source>
</evidence>